<sequence>MARTRPAGSLRDPDDLGIRLRAGYRGLSEAELRTTAVTYLHQLTAGKVVGGLHRLGPLLDCPPRALHAALPLLQHLEALVHRVDLGAGTGEEDRIAFDGIEHLLDAHGLDHPGIRRQVALLKAYGRQRRRVVHELAEVDEEALRVLTHQRCSDVRLLVQVLCDVVGRDAAVALHALDPLLALREIRDDLRPHAADRAFGHVNVLAEYRRLFGEVDGPHRLHREQLRLVEELLARWSRLPRKRARALWPAVFDAPIPRRLRRLPRVLLVRQARARLLASVPEPVLAPPVGAAGR</sequence>
<dbReference type="RefSeq" id="WP_345355478.1">
    <property type="nucleotide sequence ID" value="NZ_BAABII010000001.1"/>
</dbReference>
<organism evidence="1 2">
    <name type="scientific">Saccharopolyspora cebuensis</name>
    <dbReference type="NCBI Taxonomy" id="418759"/>
    <lineage>
        <taxon>Bacteria</taxon>
        <taxon>Bacillati</taxon>
        <taxon>Actinomycetota</taxon>
        <taxon>Actinomycetes</taxon>
        <taxon>Pseudonocardiales</taxon>
        <taxon>Pseudonocardiaceae</taxon>
        <taxon>Saccharopolyspora</taxon>
    </lineage>
</organism>
<evidence type="ECO:0000313" key="2">
    <source>
        <dbReference type="Proteomes" id="UP001564626"/>
    </source>
</evidence>
<name>A0ABV4CME2_9PSEU</name>
<keyword evidence="2" id="KW-1185">Reference proteome</keyword>
<proteinExistence type="predicted"/>
<protein>
    <submittedName>
        <fullName evidence="1">Uncharacterized protein</fullName>
    </submittedName>
</protein>
<comment type="caution">
    <text evidence="1">The sequence shown here is derived from an EMBL/GenBank/DDBJ whole genome shotgun (WGS) entry which is preliminary data.</text>
</comment>
<gene>
    <name evidence="1" type="ORF">AB8O55_16320</name>
</gene>
<dbReference type="EMBL" id="JBGEHV010000029">
    <property type="protein sequence ID" value="MEY8040976.1"/>
    <property type="molecule type" value="Genomic_DNA"/>
</dbReference>
<reference evidence="1 2" key="1">
    <citation type="submission" date="2024-08" db="EMBL/GenBank/DDBJ databases">
        <title>Genome mining of Saccharopolyspora cebuensis PGLac3 from Nigerian medicinal plant.</title>
        <authorList>
            <person name="Ezeobiora C.E."/>
            <person name="Igbokwe N.H."/>
            <person name="Amin D.H."/>
            <person name="Mendie U.E."/>
        </authorList>
    </citation>
    <scope>NUCLEOTIDE SEQUENCE [LARGE SCALE GENOMIC DNA]</scope>
    <source>
        <strain evidence="1 2">PGLac3</strain>
    </source>
</reference>
<dbReference type="Proteomes" id="UP001564626">
    <property type="component" value="Unassembled WGS sequence"/>
</dbReference>
<evidence type="ECO:0000313" key="1">
    <source>
        <dbReference type="EMBL" id="MEY8040976.1"/>
    </source>
</evidence>
<accession>A0ABV4CME2</accession>